<keyword evidence="1" id="KW-1133">Transmembrane helix</keyword>
<gene>
    <name evidence="2" type="ORF">T01_3271</name>
</gene>
<accession>A0A0V1AW93</accession>
<comment type="caution">
    <text evidence="2">The sequence shown here is derived from an EMBL/GenBank/DDBJ whole genome shotgun (WGS) entry which is preliminary data.</text>
</comment>
<dbReference type="AlphaFoldDB" id="A0A0V1AW93"/>
<reference evidence="2 3" key="1">
    <citation type="submission" date="2015-01" db="EMBL/GenBank/DDBJ databases">
        <title>Evolution of Trichinella species and genotypes.</title>
        <authorList>
            <person name="Korhonen P.K."/>
            <person name="Edoardo P."/>
            <person name="Giuseppe L.R."/>
            <person name="Gasser R.B."/>
        </authorList>
    </citation>
    <scope>NUCLEOTIDE SEQUENCE [LARGE SCALE GENOMIC DNA]</scope>
    <source>
        <strain evidence="2">ISS3</strain>
    </source>
</reference>
<evidence type="ECO:0000256" key="1">
    <source>
        <dbReference type="SAM" id="Phobius"/>
    </source>
</evidence>
<protein>
    <submittedName>
        <fullName evidence="2">Uncharacterized protein</fullName>
    </submittedName>
</protein>
<keyword evidence="1" id="KW-0472">Membrane</keyword>
<feature type="transmembrane region" description="Helical" evidence="1">
    <location>
        <begin position="50"/>
        <end position="68"/>
    </location>
</feature>
<dbReference type="InParanoid" id="A0A0V1AW93"/>
<keyword evidence="3" id="KW-1185">Reference proteome</keyword>
<feature type="transmembrane region" description="Helical" evidence="1">
    <location>
        <begin position="88"/>
        <end position="106"/>
    </location>
</feature>
<sequence>MNRLMEISSTFLYLYSFSHPSDTSHKVAMYSMINYNFDVNARARNFIHCYASRLIITLLSKICLKSIMRENKSAELKTQNPYLSLPPFQLPLVGVIFLFNFYFSVIEHRGKEKDRRTLHMKPKENRITLKFSFRLHNSECEMLNACHCSSYTVPLTIQNSHHSSLETVLTALENVQFQTVVWIYFRWKKKVCILHVDLDFLDAVRRKIEHFAQESTFVSASKRHVRKRNACVRVCVSTKRNVVSNDPRRFRLYFALCAVCCVLAQLDEQ</sequence>
<proteinExistence type="predicted"/>
<dbReference type="Proteomes" id="UP000054776">
    <property type="component" value="Unassembled WGS sequence"/>
</dbReference>
<evidence type="ECO:0000313" key="2">
    <source>
        <dbReference type="EMBL" id="KRY28483.1"/>
    </source>
</evidence>
<evidence type="ECO:0000313" key="3">
    <source>
        <dbReference type="Proteomes" id="UP000054776"/>
    </source>
</evidence>
<keyword evidence="1" id="KW-0812">Transmembrane</keyword>
<organism evidence="2 3">
    <name type="scientific">Trichinella spiralis</name>
    <name type="common">Trichina worm</name>
    <dbReference type="NCBI Taxonomy" id="6334"/>
    <lineage>
        <taxon>Eukaryota</taxon>
        <taxon>Metazoa</taxon>
        <taxon>Ecdysozoa</taxon>
        <taxon>Nematoda</taxon>
        <taxon>Enoplea</taxon>
        <taxon>Dorylaimia</taxon>
        <taxon>Trichinellida</taxon>
        <taxon>Trichinellidae</taxon>
        <taxon>Trichinella</taxon>
    </lineage>
</organism>
<dbReference type="EMBL" id="JYDH01000203">
    <property type="protein sequence ID" value="KRY28483.1"/>
    <property type="molecule type" value="Genomic_DNA"/>
</dbReference>
<name>A0A0V1AW93_TRISP</name>